<dbReference type="PROSITE" id="PS00108">
    <property type="entry name" value="PROTEIN_KINASE_ST"/>
    <property type="match status" value="1"/>
</dbReference>
<feature type="binding site" evidence="6">
    <location>
        <position position="51"/>
    </location>
    <ligand>
        <name>ATP</name>
        <dbReference type="ChEBI" id="CHEBI:30616"/>
    </ligand>
</feature>
<dbReference type="GO" id="GO:0005524">
    <property type="term" value="F:ATP binding"/>
    <property type="evidence" value="ECO:0007669"/>
    <property type="project" value="UniProtKB-UniRule"/>
</dbReference>
<dbReference type="GO" id="GO:0042594">
    <property type="term" value="P:response to starvation"/>
    <property type="evidence" value="ECO:0007669"/>
    <property type="project" value="TreeGrafter"/>
</dbReference>
<comment type="caution">
    <text evidence="9">The sequence shown here is derived from an EMBL/GenBank/DDBJ whole genome shotgun (WGS) entry which is preliminary data.</text>
</comment>
<keyword evidence="10" id="KW-1185">Reference proteome</keyword>
<dbReference type="SUPFAM" id="SSF56112">
    <property type="entry name" value="Protein kinase-like (PK-like)"/>
    <property type="match status" value="1"/>
</dbReference>
<dbReference type="Gene3D" id="1.10.510.10">
    <property type="entry name" value="Transferase(Phosphotransferase) domain 1"/>
    <property type="match status" value="1"/>
</dbReference>
<evidence type="ECO:0000313" key="10">
    <source>
        <dbReference type="Proteomes" id="UP001174909"/>
    </source>
</evidence>
<evidence type="ECO:0000256" key="2">
    <source>
        <dbReference type="ARBA" id="ARBA00022679"/>
    </source>
</evidence>
<dbReference type="InterPro" id="IPR011009">
    <property type="entry name" value="Kinase-like_dom_sf"/>
</dbReference>
<gene>
    <name evidence="9" type="ORF">GBAR_LOCUS21124</name>
</gene>
<evidence type="ECO:0000256" key="6">
    <source>
        <dbReference type="PROSITE-ProRule" id="PRU10141"/>
    </source>
</evidence>
<feature type="region of interest" description="Disordered" evidence="7">
    <location>
        <begin position="585"/>
        <end position="630"/>
    </location>
</feature>
<dbReference type="Proteomes" id="UP001174909">
    <property type="component" value="Unassembled WGS sequence"/>
</dbReference>
<feature type="compositionally biased region" description="Polar residues" evidence="7">
    <location>
        <begin position="438"/>
        <end position="465"/>
    </location>
</feature>
<dbReference type="GO" id="GO:0000422">
    <property type="term" value="P:autophagy of mitochondrion"/>
    <property type="evidence" value="ECO:0007669"/>
    <property type="project" value="TreeGrafter"/>
</dbReference>
<feature type="compositionally biased region" description="Basic residues" evidence="7">
    <location>
        <begin position="484"/>
        <end position="493"/>
    </location>
</feature>
<sequence length="1079" mass="117193">MAYRHHYRAGGGQLQALLDYEYSPGNLIGHGAFALVFKGRKKKTLEVVAIKQISLKSAPDHLSSIRQKEIEILKEVKHTNVVQLLDYHEEKSHIYLVMEYCNGGDLGDYLQTKHTLCEDSIRHLTNHIANALATLHSQHIIHRDIKPQNLLLSYPSPSPSSSSSSSSSLSGSGSAKCDRTITEATIKLADFGFARHLNGTDMAATLCGSPLYMAPEVLLGEKYDGKADLWSVGTIIFQCLTGSAPFLANNPHALRRRYEREKLVAKIPEGTSRHLASLLAKLLRKNPRDRLAHEDLSVHPFLANPSIQASGYLMMAPSPPRAKSSPVPIRRHTPSPSRTPYSSRHSHSQRQSPYEIFVSPSSGPPSIHPVGSASSLARHHSPHSDITDHGFILVESPGLSSSPLSLTSSPHSGSYGSARSHTPSSSGHTPSSYGSSSMQRFRSLTTPFYQATPNSRSSNGSTPTIKGSDVVANSPPNPADYGRPRSHSNTSRRRCSEPQVGVAPLSHTPPFGRLMQLGVAPATAQSPPTNSIHRQTSSSPSPSSPSGHAYQMGNNVGVAVGGARQTLRGGGGGMRYSLVTHGSGSKLTSLSEQAEQEDTQWQREESRRRGSRRGKKAPPANKGDTPSLEKKLERRVFLDQLITASQVLVSDDEEEIDEDEVDFSISLSLQSSQSSNKTDEQEDEEEGGSGSSEVATPKFSVRSGAGRRCKSAGGGEGGRGSFSQQHSEQLAENLQAIHSRAASLSSHQSWLEGSGDSALFAPAAITEYRFEVSLAAEIKPVTPTFQLPRGPPSSQSNLPPQPDRRVPHQCRDGANLNVELPREQWREEGRGGVRVVRKGARGGVIGEGVRVCLAPLQQAVALAGELTAMAQARQGPIMLLSTDLSSSGGVSRSQRHSEQLVLYAKAVAVLDSGLRQFQIQMAASSCELEQGPLRTGERIQHFSNKKVVGGRQVVCVKFLHETPISYLFNTAEVEAGEMQETCLERARQLREELDKTGSATPSLHLSAERLLLLEALDMCKHAVLSEQAGETKECVKKYRIAKLIFTHLLSEAKTHRDRTILTNYVQSVTRRIQRLTNNC</sequence>
<dbReference type="GO" id="GO:0004674">
    <property type="term" value="F:protein serine/threonine kinase activity"/>
    <property type="evidence" value="ECO:0007669"/>
    <property type="project" value="UniProtKB-KW"/>
</dbReference>
<keyword evidence="3 6" id="KW-0547">Nucleotide-binding</keyword>
<dbReference type="PANTHER" id="PTHR24348:SF22">
    <property type="entry name" value="NON-SPECIFIC SERINE_THREONINE PROTEIN KINASE"/>
    <property type="match status" value="1"/>
</dbReference>
<dbReference type="InterPro" id="IPR045269">
    <property type="entry name" value="Atg1-like"/>
</dbReference>
<keyword evidence="5 6" id="KW-0067">ATP-binding</keyword>
<feature type="compositionally biased region" description="Polar residues" evidence="7">
    <location>
        <begin position="523"/>
        <end position="536"/>
    </location>
</feature>
<feature type="region of interest" description="Disordered" evidence="7">
    <location>
        <begin position="667"/>
        <end position="730"/>
    </location>
</feature>
<accession>A0AA35SZ65</accession>
<dbReference type="PROSITE" id="PS50011">
    <property type="entry name" value="PROTEIN_KINASE_DOM"/>
    <property type="match status" value="1"/>
</dbReference>
<dbReference type="InterPro" id="IPR000719">
    <property type="entry name" value="Prot_kinase_dom"/>
</dbReference>
<dbReference type="AlphaFoldDB" id="A0AA35SZ65"/>
<feature type="compositionally biased region" description="Low complexity" evidence="7">
    <location>
        <begin position="152"/>
        <end position="174"/>
    </location>
</feature>
<dbReference type="GO" id="GO:0000045">
    <property type="term" value="P:autophagosome assembly"/>
    <property type="evidence" value="ECO:0007669"/>
    <property type="project" value="TreeGrafter"/>
</dbReference>
<feature type="domain" description="Protein kinase" evidence="8">
    <location>
        <begin position="22"/>
        <end position="302"/>
    </location>
</feature>
<organism evidence="9 10">
    <name type="scientific">Geodia barretti</name>
    <name type="common">Barrett's horny sponge</name>
    <dbReference type="NCBI Taxonomy" id="519541"/>
    <lineage>
        <taxon>Eukaryota</taxon>
        <taxon>Metazoa</taxon>
        <taxon>Porifera</taxon>
        <taxon>Demospongiae</taxon>
        <taxon>Heteroscleromorpha</taxon>
        <taxon>Tetractinellida</taxon>
        <taxon>Astrophorina</taxon>
        <taxon>Geodiidae</taxon>
        <taxon>Geodia</taxon>
    </lineage>
</organism>
<dbReference type="PROSITE" id="PS00107">
    <property type="entry name" value="PROTEIN_KINASE_ATP"/>
    <property type="match status" value="1"/>
</dbReference>
<dbReference type="Pfam" id="PF00069">
    <property type="entry name" value="Pkinase"/>
    <property type="match status" value="1"/>
</dbReference>
<proteinExistence type="predicted"/>
<evidence type="ECO:0000256" key="1">
    <source>
        <dbReference type="ARBA" id="ARBA00022527"/>
    </source>
</evidence>
<protein>
    <submittedName>
        <fullName evidence="9">Serine/threonine-protein kinase ULK2</fullName>
    </submittedName>
</protein>
<evidence type="ECO:0000256" key="4">
    <source>
        <dbReference type="ARBA" id="ARBA00022777"/>
    </source>
</evidence>
<evidence type="ECO:0000256" key="7">
    <source>
        <dbReference type="SAM" id="MobiDB-lite"/>
    </source>
</evidence>
<keyword evidence="2" id="KW-0808">Transferase</keyword>
<dbReference type="GO" id="GO:0034045">
    <property type="term" value="C:phagophore assembly site membrane"/>
    <property type="evidence" value="ECO:0007669"/>
    <property type="project" value="TreeGrafter"/>
</dbReference>
<dbReference type="GO" id="GO:0034727">
    <property type="term" value="P:piecemeal microautophagy of the nucleus"/>
    <property type="evidence" value="ECO:0007669"/>
    <property type="project" value="TreeGrafter"/>
</dbReference>
<feature type="region of interest" description="Disordered" evidence="7">
    <location>
        <begin position="152"/>
        <end position="175"/>
    </location>
</feature>
<dbReference type="InterPro" id="IPR008271">
    <property type="entry name" value="Ser/Thr_kinase_AS"/>
</dbReference>
<dbReference type="GO" id="GO:0005829">
    <property type="term" value="C:cytosol"/>
    <property type="evidence" value="ECO:0007669"/>
    <property type="project" value="TreeGrafter"/>
</dbReference>
<name>A0AA35SZ65_GEOBA</name>
<dbReference type="GO" id="GO:0005776">
    <property type="term" value="C:autophagosome"/>
    <property type="evidence" value="ECO:0007669"/>
    <property type="project" value="TreeGrafter"/>
</dbReference>
<evidence type="ECO:0000259" key="8">
    <source>
        <dbReference type="PROSITE" id="PS50011"/>
    </source>
</evidence>
<feature type="compositionally biased region" description="Low complexity" evidence="7">
    <location>
        <begin position="334"/>
        <end position="354"/>
    </location>
</feature>
<dbReference type="EMBL" id="CASHTH010002959">
    <property type="protein sequence ID" value="CAI8037786.1"/>
    <property type="molecule type" value="Genomic_DNA"/>
</dbReference>
<dbReference type="SMART" id="SM00220">
    <property type="entry name" value="S_TKc"/>
    <property type="match status" value="1"/>
</dbReference>
<evidence type="ECO:0000256" key="3">
    <source>
        <dbReference type="ARBA" id="ARBA00022741"/>
    </source>
</evidence>
<feature type="region of interest" description="Disordered" evidence="7">
    <location>
        <begin position="313"/>
        <end position="554"/>
    </location>
</feature>
<feature type="compositionally biased region" description="Low complexity" evidence="7">
    <location>
        <begin position="396"/>
        <end position="437"/>
    </location>
</feature>
<dbReference type="PANTHER" id="PTHR24348">
    <property type="entry name" value="SERINE/THREONINE-PROTEIN KINASE UNC-51-RELATED"/>
    <property type="match status" value="1"/>
</dbReference>
<evidence type="ECO:0000256" key="5">
    <source>
        <dbReference type="ARBA" id="ARBA00022840"/>
    </source>
</evidence>
<evidence type="ECO:0000313" key="9">
    <source>
        <dbReference type="EMBL" id="CAI8037786.1"/>
    </source>
</evidence>
<feature type="compositionally biased region" description="Low complexity" evidence="7">
    <location>
        <begin position="537"/>
        <end position="546"/>
    </location>
</feature>
<keyword evidence="1" id="KW-0723">Serine/threonine-protein kinase</keyword>
<dbReference type="InterPro" id="IPR017441">
    <property type="entry name" value="Protein_kinase_ATP_BS"/>
</dbReference>
<feature type="region of interest" description="Disordered" evidence="7">
    <location>
        <begin position="783"/>
        <end position="808"/>
    </location>
</feature>
<reference evidence="9" key="1">
    <citation type="submission" date="2023-03" db="EMBL/GenBank/DDBJ databases">
        <authorList>
            <person name="Steffen K."/>
            <person name="Cardenas P."/>
        </authorList>
    </citation>
    <scope>NUCLEOTIDE SEQUENCE</scope>
</reference>
<dbReference type="FunFam" id="3.30.200.20:FF:000042">
    <property type="entry name" value="Aurora kinase A"/>
    <property type="match status" value="1"/>
</dbReference>
<keyword evidence="4 9" id="KW-0418">Kinase</keyword>
<dbReference type="GO" id="GO:0061709">
    <property type="term" value="P:reticulophagy"/>
    <property type="evidence" value="ECO:0007669"/>
    <property type="project" value="TreeGrafter"/>
</dbReference>
<dbReference type="GO" id="GO:0010506">
    <property type="term" value="P:regulation of autophagy"/>
    <property type="evidence" value="ECO:0007669"/>
    <property type="project" value="InterPro"/>
</dbReference>